<keyword evidence="2" id="KW-1185">Reference proteome</keyword>
<proteinExistence type="predicted"/>
<comment type="caution">
    <text evidence="1">The sequence shown here is derived from an EMBL/GenBank/DDBJ whole genome shotgun (WGS) entry which is preliminary data.</text>
</comment>
<accession>A0ACA9NTK8</accession>
<organism evidence="1 2">
    <name type="scientific">Acaulospora colombiana</name>
    <dbReference type="NCBI Taxonomy" id="27376"/>
    <lineage>
        <taxon>Eukaryota</taxon>
        <taxon>Fungi</taxon>
        <taxon>Fungi incertae sedis</taxon>
        <taxon>Mucoromycota</taxon>
        <taxon>Glomeromycotina</taxon>
        <taxon>Glomeromycetes</taxon>
        <taxon>Diversisporales</taxon>
        <taxon>Acaulosporaceae</taxon>
        <taxon>Acaulospora</taxon>
    </lineage>
</organism>
<name>A0ACA9NTK8_9GLOM</name>
<sequence length="144" mass="15789">GKVPMPTSVLELARKDFVAERTLETIKAFYQPSSSSAIPYIADPHTSVALHAAGKFAAHNSQDTVQIVLSTAHPAKFSEAVTKALSSLPWFDFEGQVLPPEFKGLLNLPRRVIEVERPDPELVKRVIEKVVTRDEAKLGTQALS</sequence>
<dbReference type="Proteomes" id="UP000789525">
    <property type="component" value="Unassembled WGS sequence"/>
</dbReference>
<evidence type="ECO:0000313" key="2">
    <source>
        <dbReference type="Proteomes" id="UP000789525"/>
    </source>
</evidence>
<evidence type="ECO:0000313" key="1">
    <source>
        <dbReference type="EMBL" id="CAG8674877.1"/>
    </source>
</evidence>
<reference evidence="1" key="1">
    <citation type="submission" date="2021-06" db="EMBL/GenBank/DDBJ databases">
        <authorList>
            <person name="Kallberg Y."/>
            <person name="Tangrot J."/>
            <person name="Rosling A."/>
        </authorList>
    </citation>
    <scope>NUCLEOTIDE SEQUENCE</scope>
    <source>
        <strain evidence="1">CL356</strain>
    </source>
</reference>
<gene>
    <name evidence="1" type="ORF">ACOLOM_LOCUS9092</name>
</gene>
<dbReference type="EMBL" id="CAJVPT010025436">
    <property type="protein sequence ID" value="CAG8674877.1"/>
    <property type="molecule type" value="Genomic_DNA"/>
</dbReference>
<feature type="non-terminal residue" evidence="1">
    <location>
        <position position="1"/>
    </location>
</feature>
<protein>
    <submittedName>
        <fullName evidence="1">7046_t:CDS:1</fullName>
    </submittedName>
</protein>